<accession>A0A7X4YR99</accession>
<evidence type="ECO:0000313" key="1">
    <source>
        <dbReference type="EMBL" id="NBC70161.1"/>
    </source>
</evidence>
<protein>
    <submittedName>
        <fullName evidence="1">Uncharacterized protein</fullName>
    </submittedName>
</protein>
<reference evidence="1 2" key="1">
    <citation type="submission" date="2020-01" db="EMBL/GenBank/DDBJ databases">
        <title>Paenibacillus soybeanensis sp. nov. isolated from the nodules of soybean (Glycine max(L.) Merr).</title>
        <authorList>
            <person name="Wang H."/>
        </authorList>
    </citation>
    <scope>NUCLEOTIDE SEQUENCE [LARGE SCALE GENOMIC DNA]</scope>
    <source>
        <strain evidence="1 2">DSM 23054</strain>
    </source>
</reference>
<sequence>MTTRNLLILLILMAVVAIGTWMKVSNRGSDASPTAIAAVEKERGSGFVSYMIHEHSVPGGEVAFYIRKESKDQIGIAADFVRKSSKGWSWGYGGSFGASNYRLGLTDAEARKETFHAEYFPSTAGSSFGSSPFPMVYGVVLHPDIARITVKDYSTEVEKQAELIEVEQNFKLFYVFVDPSQGTKFDVIGYAANGSVVHKETKDESRPYQVSTTKVD</sequence>
<proteinExistence type="predicted"/>
<evidence type="ECO:0000313" key="2">
    <source>
        <dbReference type="Proteomes" id="UP000558113"/>
    </source>
</evidence>
<gene>
    <name evidence="1" type="ORF">GT003_14275</name>
</gene>
<organism evidence="1 2">
    <name type="scientific">Paenibacillus sacheonensis</name>
    <dbReference type="NCBI Taxonomy" id="742054"/>
    <lineage>
        <taxon>Bacteria</taxon>
        <taxon>Bacillati</taxon>
        <taxon>Bacillota</taxon>
        <taxon>Bacilli</taxon>
        <taxon>Bacillales</taxon>
        <taxon>Paenibacillaceae</taxon>
        <taxon>Paenibacillus</taxon>
    </lineage>
</organism>
<dbReference type="AlphaFoldDB" id="A0A7X4YR99"/>
<dbReference type="RefSeq" id="WP_161698801.1">
    <property type="nucleotide sequence ID" value="NZ_JAAAMU010000006.1"/>
</dbReference>
<dbReference type="OrthoDB" id="1902411at2"/>
<name>A0A7X4YR99_9BACL</name>
<keyword evidence="2" id="KW-1185">Reference proteome</keyword>
<comment type="caution">
    <text evidence="1">The sequence shown here is derived from an EMBL/GenBank/DDBJ whole genome shotgun (WGS) entry which is preliminary data.</text>
</comment>
<dbReference type="Proteomes" id="UP000558113">
    <property type="component" value="Unassembled WGS sequence"/>
</dbReference>
<dbReference type="EMBL" id="JAAAMU010000006">
    <property type="protein sequence ID" value="NBC70161.1"/>
    <property type="molecule type" value="Genomic_DNA"/>
</dbReference>